<proteinExistence type="predicted"/>
<feature type="domain" description="Transcobalamin-like C-terminal" evidence="2">
    <location>
        <begin position="158"/>
        <end position="224"/>
    </location>
</feature>
<evidence type="ECO:0000313" key="3">
    <source>
        <dbReference type="EMBL" id="TEB07822.1"/>
    </source>
</evidence>
<keyword evidence="4" id="KW-1185">Reference proteome</keyword>
<dbReference type="InterPro" id="IPR027954">
    <property type="entry name" value="Transcobalamin-like_C"/>
</dbReference>
<reference evidence="3 4" key="1">
    <citation type="journal article" date="2018" name="Environ. Microbiol.">
        <title>Novel energy conservation strategies and behaviour of Pelotomaculum schinkii driving syntrophic propionate catabolism.</title>
        <authorList>
            <person name="Hidalgo-Ahumada C.A.P."/>
            <person name="Nobu M.K."/>
            <person name="Narihiro T."/>
            <person name="Tamaki H."/>
            <person name="Liu W.T."/>
            <person name="Kamagata Y."/>
            <person name="Stams A.J.M."/>
            <person name="Imachi H."/>
            <person name="Sousa D.Z."/>
        </authorList>
    </citation>
    <scope>NUCLEOTIDE SEQUENCE [LARGE SCALE GENOMIC DNA]</scope>
    <source>
        <strain evidence="3 4">HH</strain>
    </source>
</reference>
<dbReference type="RefSeq" id="WP_190239613.1">
    <property type="nucleotide sequence ID" value="NZ_QFGA01000001.1"/>
</dbReference>
<evidence type="ECO:0000313" key="4">
    <source>
        <dbReference type="Proteomes" id="UP000298324"/>
    </source>
</evidence>
<dbReference type="AlphaFoldDB" id="A0A4Y7RGJ5"/>
<dbReference type="Proteomes" id="UP000298324">
    <property type="component" value="Unassembled WGS sequence"/>
</dbReference>
<organism evidence="3 4">
    <name type="scientific">Pelotomaculum schinkii</name>
    <dbReference type="NCBI Taxonomy" id="78350"/>
    <lineage>
        <taxon>Bacteria</taxon>
        <taxon>Bacillati</taxon>
        <taxon>Bacillota</taxon>
        <taxon>Clostridia</taxon>
        <taxon>Eubacteriales</taxon>
        <taxon>Desulfotomaculaceae</taxon>
        <taxon>Pelotomaculum</taxon>
    </lineage>
</organism>
<evidence type="ECO:0000259" key="2">
    <source>
        <dbReference type="Pfam" id="PF14478"/>
    </source>
</evidence>
<protein>
    <recommendedName>
        <fullName evidence="2">Transcobalamin-like C-terminal domain-containing protein</fullName>
    </recommendedName>
</protein>
<dbReference type="Pfam" id="PF14478">
    <property type="entry name" value="DUF4430"/>
    <property type="match status" value="1"/>
</dbReference>
<feature type="compositionally biased region" description="Polar residues" evidence="1">
    <location>
        <begin position="34"/>
        <end position="43"/>
    </location>
</feature>
<feature type="region of interest" description="Disordered" evidence="1">
    <location>
        <begin position="34"/>
        <end position="104"/>
    </location>
</feature>
<name>A0A4Y7RGJ5_9FIRM</name>
<dbReference type="Gene3D" id="2.170.130.30">
    <property type="match status" value="1"/>
</dbReference>
<gene>
    <name evidence="3" type="ORF">Psch_01377</name>
</gene>
<feature type="compositionally biased region" description="Polar residues" evidence="1">
    <location>
        <begin position="88"/>
        <end position="104"/>
    </location>
</feature>
<comment type="caution">
    <text evidence="3">The sequence shown here is derived from an EMBL/GenBank/DDBJ whole genome shotgun (WGS) entry which is preliminary data.</text>
</comment>
<evidence type="ECO:0000256" key="1">
    <source>
        <dbReference type="SAM" id="MobiDB-lite"/>
    </source>
</evidence>
<accession>A0A4Y7RGJ5</accession>
<sequence>MKRKAFYLIALLVILAGVIVPALCMDKVFSSGQQSRQTESTGINAEEQGSPANQNRPDAGDGLASPEPGKVQPADETRQGDPAPEQQAAASTSDSQTKAAVTQTSDDAAATVQTAGDTVAAAAPDNGCAVWIAIVGKNSELLYRAGQVVVGKDNKWGITALGVLDATGIPYTTSPTWPDFVYSISGQANSGVSGWMYSVNGDVPMHMADKHPVKAGDKVIWWYSNSMDQPQPQWEELAQ</sequence>
<dbReference type="EMBL" id="QFGA01000001">
    <property type="protein sequence ID" value="TEB07822.1"/>
    <property type="molecule type" value="Genomic_DNA"/>
</dbReference>